<dbReference type="GO" id="GO:0042026">
    <property type="term" value="P:protein refolding"/>
    <property type="evidence" value="ECO:0007669"/>
    <property type="project" value="TreeGrafter"/>
</dbReference>
<dbReference type="PANTHER" id="PTHR43096:SF10">
    <property type="entry name" value="CHAPERONE PROTEIN DNAJ A6, CHLOROPLASTIC"/>
    <property type="match status" value="1"/>
</dbReference>
<dbReference type="EMBL" id="FOLG01000008">
    <property type="protein sequence ID" value="SFC72912.1"/>
    <property type="molecule type" value="Genomic_DNA"/>
</dbReference>
<dbReference type="InterPro" id="IPR036869">
    <property type="entry name" value="J_dom_sf"/>
</dbReference>
<dbReference type="Gene3D" id="1.10.287.110">
    <property type="entry name" value="DnaJ domain"/>
    <property type="match status" value="1"/>
</dbReference>
<dbReference type="SMART" id="SM00271">
    <property type="entry name" value="DnaJ"/>
    <property type="match status" value="1"/>
</dbReference>
<dbReference type="AlphaFoldDB" id="A0A1I1LK09"/>
<dbReference type="InterPro" id="IPR008971">
    <property type="entry name" value="HSP40/DnaJ_pept-bd"/>
</dbReference>
<keyword evidence="3" id="KW-0863">Zinc-finger</keyword>
<protein>
    <submittedName>
        <fullName evidence="6">DnaJ-class molecular chaperone with C-terminal Zn finger domain</fullName>
    </submittedName>
</protein>
<dbReference type="Pfam" id="PF00226">
    <property type="entry name" value="DnaJ"/>
    <property type="match status" value="1"/>
</dbReference>
<dbReference type="InterPro" id="IPR001623">
    <property type="entry name" value="DnaJ_domain"/>
</dbReference>
<keyword evidence="1" id="KW-0479">Metal-binding</keyword>
<evidence type="ECO:0000259" key="5">
    <source>
        <dbReference type="PROSITE" id="PS50076"/>
    </source>
</evidence>
<dbReference type="PROSITE" id="PS50076">
    <property type="entry name" value="DNAJ_2"/>
    <property type="match status" value="1"/>
</dbReference>
<dbReference type="GO" id="GO:0005737">
    <property type="term" value="C:cytoplasm"/>
    <property type="evidence" value="ECO:0007669"/>
    <property type="project" value="TreeGrafter"/>
</dbReference>
<dbReference type="SUPFAM" id="SSF49493">
    <property type="entry name" value="HSP40/DnaJ peptide-binding domain"/>
    <property type="match status" value="2"/>
</dbReference>
<dbReference type="Gene3D" id="2.60.260.20">
    <property type="entry name" value="Urease metallochaperone UreE, N-terminal domain"/>
    <property type="match status" value="2"/>
</dbReference>
<dbReference type="STRING" id="441112.SAMN04488094_108144"/>
<evidence type="ECO:0000313" key="7">
    <source>
        <dbReference type="Proteomes" id="UP000198728"/>
    </source>
</evidence>
<keyword evidence="2" id="KW-0677">Repeat</keyword>
<organism evidence="6 7">
    <name type="scientific">Tropicimonas isoalkanivorans</name>
    <dbReference type="NCBI Taxonomy" id="441112"/>
    <lineage>
        <taxon>Bacteria</taxon>
        <taxon>Pseudomonadati</taxon>
        <taxon>Pseudomonadota</taxon>
        <taxon>Alphaproteobacteria</taxon>
        <taxon>Rhodobacterales</taxon>
        <taxon>Roseobacteraceae</taxon>
        <taxon>Tropicimonas</taxon>
    </lineage>
</organism>
<dbReference type="RefSeq" id="WP_093361334.1">
    <property type="nucleotide sequence ID" value="NZ_FOLG01000008.1"/>
</dbReference>
<feature type="domain" description="J" evidence="5">
    <location>
        <begin position="2"/>
        <end position="67"/>
    </location>
</feature>
<evidence type="ECO:0000256" key="4">
    <source>
        <dbReference type="ARBA" id="ARBA00022833"/>
    </source>
</evidence>
<dbReference type="OrthoDB" id="9779889at2"/>
<keyword evidence="4" id="KW-0862">Zinc</keyword>
<dbReference type="InterPro" id="IPR018253">
    <property type="entry name" value="DnaJ_domain_CS"/>
</dbReference>
<dbReference type="SUPFAM" id="SSF46565">
    <property type="entry name" value="Chaperone J-domain"/>
    <property type="match status" value="1"/>
</dbReference>
<keyword evidence="7" id="KW-1185">Reference proteome</keyword>
<evidence type="ECO:0000256" key="1">
    <source>
        <dbReference type="ARBA" id="ARBA00022723"/>
    </source>
</evidence>
<reference evidence="6 7" key="1">
    <citation type="submission" date="2016-10" db="EMBL/GenBank/DDBJ databases">
        <authorList>
            <person name="de Groot N.N."/>
        </authorList>
    </citation>
    <scope>NUCLEOTIDE SEQUENCE [LARGE SCALE GENOMIC DNA]</scope>
    <source>
        <strain evidence="6 7">DSM 19548</strain>
    </source>
</reference>
<dbReference type="PANTHER" id="PTHR43096">
    <property type="entry name" value="DNAJ HOMOLOG 1, MITOCHONDRIAL-RELATED"/>
    <property type="match status" value="1"/>
</dbReference>
<dbReference type="Pfam" id="PF01556">
    <property type="entry name" value="DnaJ_C"/>
    <property type="match status" value="1"/>
</dbReference>
<gene>
    <name evidence="6" type="ORF">SAMN04488094_108144</name>
</gene>
<dbReference type="PROSITE" id="PS00636">
    <property type="entry name" value="DNAJ_1"/>
    <property type="match status" value="1"/>
</dbReference>
<sequence>MDPYEALGVSKTATAAEIKKAYRKIVKESHPDINPGDKAGEERFKAAAAAYDLLKDPEKRARFDRGEIDASGQERPEQHFYRQYAGAQDNPYRGTQGFDDYEDLSDFFASFTRGARAERGGAGHDHMHGGFHADGADMRYRLEVSFMDAALGGSTRITLPDGASLEVQIPRGIADGQTIRLRGKGGAPIGKGRPGDALITVSVAPHKLFRREGDNIRVTLPITIDEAILGAKVEVPTISGPVNVTVPKGASSGQVLRLRGRGVALRGKDARGDQLVELKIVAPPKVDDALADFMADWRKKNSYDPRKGMTA</sequence>
<dbReference type="CDD" id="cd06257">
    <property type="entry name" value="DnaJ"/>
    <property type="match status" value="1"/>
</dbReference>
<proteinExistence type="predicted"/>
<dbReference type="GO" id="GO:0008270">
    <property type="term" value="F:zinc ion binding"/>
    <property type="evidence" value="ECO:0007669"/>
    <property type="project" value="UniProtKB-KW"/>
</dbReference>
<dbReference type="Proteomes" id="UP000198728">
    <property type="component" value="Unassembled WGS sequence"/>
</dbReference>
<dbReference type="PRINTS" id="PR00625">
    <property type="entry name" value="JDOMAIN"/>
</dbReference>
<evidence type="ECO:0000256" key="2">
    <source>
        <dbReference type="ARBA" id="ARBA00022737"/>
    </source>
</evidence>
<accession>A0A1I1LK09</accession>
<dbReference type="FunFam" id="2.60.260.20:FF:000005">
    <property type="entry name" value="Chaperone protein dnaJ 1, mitochondrial"/>
    <property type="match status" value="1"/>
</dbReference>
<dbReference type="GO" id="GO:0051082">
    <property type="term" value="F:unfolded protein binding"/>
    <property type="evidence" value="ECO:0007669"/>
    <property type="project" value="InterPro"/>
</dbReference>
<evidence type="ECO:0000313" key="6">
    <source>
        <dbReference type="EMBL" id="SFC72912.1"/>
    </source>
</evidence>
<evidence type="ECO:0000256" key="3">
    <source>
        <dbReference type="ARBA" id="ARBA00022771"/>
    </source>
</evidence>
<dbReference type="CDD" id="cd10747">
    <property type="entry name" value="DnaJ_C"/>
    <property type="match status" value="1"/>
</dbReference>
<dbReference type="InterPro" id="IPR002939">
    <property type="entry name" value="DnaJ_C"/>
</dbReference>
<name>A0A1I1LK09_9RHOB</name>